<evidence type="ECO:0008006" key="3">
    <source>
        <dbReference type="Google" id="ProtNLM"/>
    </source>
</evidence>
<sequence length="483" mass="54500">MAKQVSQIPQGAWYEPECKLCGGSVNHTNVKSYRAVTTLPGQENLDDVVPIFYQVRRELLVGPITSYSIRAIGTLPRLYLVHRHCERLIRFAAGSRGSTTPLLTIISVTTTHPQINTCGTLPISSLDRHALATRFNSRQAKDSAPAELSLRQHLLHLPSEIFLAILSYCQADQALSITASLDKLFFNSVVKQDIARQRVTMGIQAIQLLEGEESQVYTERTVNLLSEMTAIFVELGGEMYLHDIRASNRNDKRAGHAIDFTLEAPTLLALQTNHFGICNVAFALNEKGKPKWIRSNSREQKIFMDEVIEGRLERIRIVSDPIKCRMIHIDLPFHSSLHPRPLLPYKIGTWIPRSVKTINSPYLQFEGYFEPSYLELCGLESIYLSYSSNAGIRGIFSQGGEGRTEIPLGRGNERRTLRLLGCRKRSFPCNYAAFLQVRLQNGLFVPLLPNLNDYDILEQQECAAAKGIWWGSSYHSFYFNAVQ</sequence>
<gene>
    <name evidence="1" type="ORF">K402DRAFT_180457</name>
</gene>
<organism evidence="1 2">
    <name type="scientific">Aulographum hederae CBS 113979</name>
    <dbReference type="NCBI Taxonomy" id="1176131"/>
    <lineage>
        <taxon>Eukaryota</taxon>
        <taxon>Fungi</taxon>
        <taxon>Dikarya</taxon>
        <taxon>Ascomycota</taxon>
        <taxon>Pezizomycotina</taxon>
        <taxon>Dothideomycetes</taxon>
        <taxon>Pleosporomycetidae</taxon>
        <taxon>Aulographales</taxon>
        <taxon>Aulographaceae</taxon>
    </lineage>
</organism>
<accession>A0A6G1GQC1</accession>
<dbReference type="Proteomes" id="UP000800041">
    <property type="component" value="Unassembled WGS sequence"/>
</dbReference>
<dbReference type="EMBL" id="ML977178">
    <property type="protein sequence ID" value="KAF1983000.1"/>
    <property type="molecule type" value="Genomic_DNA"/>
</dbReference>
<reference evidence="1" key="1">
    <citation type="journal article" date="2020" name="Stud. Mycol.">
        <title>101 Dothideomycetes genomes: a test case for predicting lifestyles and emergence of pathogens.</title>
        <authorList>
            <person name="Haridas S."/>
            <person name="Albert R."/>
            <person name="Binder M."/>
            <person name="Bloem J."/>
            <person name="Labutti K."/>
            <person name="Salamov A."/>
            <person name="Andreopoulos B."/>
            <person name="Baker S."/>
            <person name="Barry K."/>
            <person name="Bills G."/>
            <person name="Bluhm B."/>
            <person name="Cannon C."/>
            <person name="Castanera R."/>
            <person name="Culley D."/>
            <person name="Daum C."/>
            <person name="Ezra D."/>
            <person name="Gonzalez J."/>
            <person name="Henrissat B."/>
            <person name="Kuo A."/>
            <person name="Liang C."/>
            <person name="Lipzen A."/>
            <person name="Lutzoni F."/>
            <person name="Magnuson J."/>
            <person name="Mondo S."/>
            <person name="Nolan M."/>
            <person name="Ohm R."/>
            <person name="Pangilinan J."/>
            <person name="Park H.-J."/>
            <person name="Ramirez L."/>
            <person name="Alfaro M."/>
            <person name="Sun H."/>
            <person name="Tritt A."/>
            <person name="Yoshinaga Y."/>
            <person name="Zwiers L.-H."/>
            <person name="Turgeon B."/>
            <person name="Goodwin S."/>
            <person name="Spatafora J."/>
            <person name="Crous P."/>
            <person name="Grigoriev I."/>
        </authorList>
    </citation>
    <scope>NUCLEOTIDE SEQUENCE</scope>
    <source>
        <strain evidence="1">CBS 113979</strain>
    </source>
</reference>
<evidence type="ECO:0000313" key="2">
    <source>
        <dbReference type="Proteomes" id="UP000800041"/>
    </source>
</evidence>
<name>A0A6G1GQC1_9PEZI</name>
<protein>
    <recommendedName>
        <fullName evidence="3">F-box domain-containing protein</fullName>
    </recommendedName>
</protein>
<keyword evidence="2" id="KW-1185">Reference proteome</keyword>
<dbReference type="AlphaFoldDB" id="A0A6G1GQC1"/>
<evidence type="ECO:0000313" key="1">
    <source>
        <dbReference type="EMBL" id="KAF1983000.1"/>
    </source>
</evidence>
<proteinExistence type="predicted"/>
<dbReference type="OrthoDB" id="3939776at2759"/>